<dbReference type="EMBL" id="JACFOF010000007">
    <property type="protein sequence ID" value="MBW7953838.1"/>
    <property type="molecule type" value="Genomic_DNA"/>
</dbReference>
<gene>
    <name evidence="2" type="ORF">H3C67_03545</name>
</gene>
<name>A0A952DV80_9BACT</name>
<comment type="caution">
    <text evidence="2">The sequence shown here is derived from an EMBL/GenBank/DDBJ whole genome shotgun (WGS) entry which is preliminary data.</text>
</comment>
<evidence type="ECO:0000313" key="3">
    <source>
        <dbReference type="Proteomes" id="UP000781173"/>
    </source>
</evidence>
<keyword evidence="1" id="KW-0812">Transmembrane</keyword>
<sequence length="84" mass="9149">MDKLLALRIIFFISIAGLLFSGYLSYMDLFAEGGCSDAIVSCGTKDFSLLGLPACVYGFVMYLIIFSITAASLFIKLSTKSKKK</sequence>
<keyword evidence="1" id="KW-0472">Membrane</keyword>
<dbReference type="Proteomes" id="UP000781173">
    <property type="component" value="Unassembled WGS sequence"/>
</dbReference>
<organism evidence="2 3">
    <name type="scientific">Candidatus Dojkabacteria bacterium</name>
    <dbReference type="NCBI Taxonomy" id="2099670"/>
    <lineage>
        <taxon>Bacteria</taxon>
        <taxon>Candidatus Dojkabacteria</taxon>
    </lineage>
</organism>
<feature type="transmembrane region" description="Helical" evidence="1">
    <location>
        <begin position="56"/>
        <end position="75"/>
    </location>
</feature>
<proteinExistence type="predicted"/>
<keyword evidence="1" id="KW-1133">Transmembrane helix</keyword>
<reference evidence="2" key="1">
    <citation type="journal article" date="2022" name="ISME J.">
        <title>A general approach to explore prokaryotic protein glycosylation reveals the unique surface layer modulation of an anammox bacterium.</title>
        <authorList>
            <person name="Pabst M."/>
            <person name="Grouzdev D.S."/>
            <person name="Lawson C.E."/>
            <person name="Kleikamp H.B.C."/>
            <person name="de Ram C."/>
            <person name="Louwen R."/>
            <person name="Lin Y.M."/>
            <person name="Lucker S."/>
            <person name="van Loosdrecht M.C.M."/>
            <person name="Laureni M."/>
        </authorList>
    </citation>
    <scope>NUCLEOTIDE SEQUENCE</scope>
    <source>
        <strain evidence="2">BROCD043</strain>
    </source>
</reference>
<dbReference type="AlphaFoldDB" id="A0A952DV80"/>
<evidence type="ECO:0008006" key="4">
    <source>
        <dbReference type="Google" id="ProtNLM"/>
    </source>
</evidence>
<evidence type="ECO:0000313" key="2">
    <source>
        <dbReference type="EMBL" id="MBW7953838.1"/>
    </source>
</evidence>
<feature type="transmembrane region" description="Helical" evidence="1">
    <location>
        <begin position="5"/>
        <end position="24"/>
    </location>
</feature>
<accession>A0A952DV80</accession>
<protein>
    <recommendedName>
        <fullName evidence="4">Vitamin K epoxide reductase domain-containing protein</fullName>
    </recommendedName>
</protein>
<evidence type="ECO:0000256" key="1">
    <source>
        <dbReference type="SAM" id="Phobius"/>
    </source>
</evidence>